<name>A0ACD5ZI15_AVESA</name>
<reference evidence="1" key="1">
    <citation type="submission" date="2021-05" db="EMBL/GenBank/DDBJ databases">
        <authorList>
            <person name="Scholz U."/>
            <person name="Mascher M."/>
            <person name="Fiebig A."/>
        </authorList>
    </citation>
    <scope>NUCLEOTIDE SEQUENCE [LARGE SCALE GENOMIC DNA]</scope>
</reference>
<dbReference type="EnsemblPlants" id="AVESA.00010b.r2.6DG1152390.1">
    <property type="protein sequence ID" value="AVESA.00010b.r2.6DG1152390.1.CDS"/>
    <property type="gene ID" value="AVESA.00010b.r2.6DG1152390"/>
</dbReference>
<evidence type="ECO:0000313" key="2">
    <source>
        <dbReference type="Proteomes" id="UP001732700"/>
    </source>
</evidence>
<proteinExistence type="predicted"/>
<sequence length="362" mass="39693">MASQLSAATSMDRFHGLRSSYSSPRFMVKSNSFTKAKSTRTIVAAMGLVQGITAIPKVDLHGLEPGAPGWEDAQSSVAASMVEHGCVVVAKGGVLSPDLRQALFGHALPDLFSLPVEAKQRNVSKWGPFNSYLGKVPGLVRESLRVEEATDTARVREFTDLLWPHGNSAFCDTIVSFAKNMVEIQRTVESMTLEGLRKGAGHHHLDAHTYAVRLSHYGVPEDTSTGRSMQAHYDETLFTVVVQHQVEGLEVQARDGSWLVVPPEPDTFTFLAGKLFTVVTNGRVPPCFHRVRTPTNRERFSVLFVSRPMDGTVVSAMDELVDADHPLMYNPCNLDNYNAFRLSEEGSKFSNPLKAFCGVAQG</sequence>
<dbReference type="Proteomes" id="UP001732700">
    <property type="component" value="Chromosome 6D"/>
</dbReference>
<accession>A0ACD5ZI15</accession>
<organism evidence="1 2">
    <name type="scientific">Avena sativa</name>
    <name type="common">Oat</name>
    <dbReference type="NCBI Taxonomy" id="4498"/>
    <lineage>
        <taxon>Eukaryota</taxon>
        <taxon>Viridiplantae</taxon>
        <taxon>Streptophyta</taxon>
        <taxon>Embryophyta</taxon>
        <taxon>Tracheophyta</taxon>
        <taxon>Spermatophyta</taxon>
        <taxon>Magnoliopsida</taxon>
        <taxon>Liliopsida</taxon>
        <taxon>Poales</taxon>
        <taxon>Poaceae</taxon>
        <taxon>BOP clade</taxon>
        <taxon>Pooideae</taxon>
        <taxon>Poodae</taxon>
        <taxon>Poeae</taxon>
        <taxon>Poeae Chloroplast Group 1 (Aveneae type)</taxon>
        <taxon>Aveninae</taxon>
        <taxon>Avena</taxon>
    </lineage>
</organism>
<keyword evidence="2" id="KW-1185">Reference proteome</keyword>
<evidence type="ECO:0000313" key="1">
    <source>
        <dbReference type="EnsemblPlants" id="AVESA.00010b.r2.6DG1152390.1.CDS"/>
    </source>
</evidence>
<reference evidence="1" key="2">
    <citation type="submission" date="2025-09" db="UniProtKB">
        <authorList>
            <consortium name="EnsemblPlants"/>
        </authorList>
    </citation>
    <scope>IDENTIFICATION</scope>
</reference>
<protein>
    <submittedName>
        <fullName evidence="1">Uncharacterized protein</fullName>
    </submittedName>
</protein>